<dbReference type="Proteomes" id="UP000314294">
    <property type="component" value="Unassembled WGS sequence"/>
</dbReference>
<organism evidence="1 2">
    <name type="scientific">Liparis tanakae</name>
    <name type="common">Tanaka's snailfish</name>
    <dbReference type="NCBI Taxonomy" id="230148"/>
    <lineage>
        <taxon>Eukaryota</taxon>
        <taxon>Metazoa</taxon>
        <taxon>Chordata</taxon>
        <taxon>Craniata</taxon>
        <taxon>Vertebrata</taxon>
        <taxon>Euteleostomi</taxon>
        <taxon>Actinopterygii</taxon>
        <taxon>Neopterygii</taxon>
        <taxon>Teleostei</taxon>
        <taxon>Neoteleostei</taxon>
        <taxon>Acanthomorphata</taxon>
        <taxon>Eupercaria</taxon>
        <taxon>Perciformes</taxon>
        <taxon>Cottioidei</taxon>
        <taxon>Cottales</taxon>
        <taxon>Liparidae</taxon>
        <taxon>Liparis</taxon>
    </lineage>
</organism>
<dbReference type="EMBL" id="SRLO01000332">
    <property type="protein sequence ID" value="TNN60524.1"/>
    <property type="molecule type" value="Genomic_DNA"/>
</dbReference>
<comment type="caution">
    <text evidence="1">The sequence shown here is derived from an EMBL/GenBank/DDBJ whole genome shotgun (WGS) entry which is preliminary data.</text>
</comment>
<reference evidence="1 2" key="1">
    <citation type="submission" date="2019-03" db="EMBL/GenBank/DDBJ databases">
        <title>First draft genome of Liparis tanakae, snailfish: a comprehensive survey of snailfish specific genes.</title>
        <authorList>
            <person name="Kim W."/>
            <person name="Song I."/>
            <person name="Jeong J.-H."/>
            <person name="Kim D."/>
            <person name="Kim S."/>
            <person name="Ryu S."/>
            <person name="Song J.Y."/>
            <person name="Lee S.K."/>
        </authorList>
    </citation>
    <scope>NUCLEOTIDE SEQUENCE [LARGE SCALE GENOMIC DNA]</scope>
    <source>
        <tissue evidence="1">Muscle</tissue>
    </source>
</reference>
<proteinExistence type="predicted"/>
<protein>
    <submittedName>
        <fullName evidence="1">Uncharacterized protein</fullName>
    </submittedName>
</protein>
<keyword evidence="2" id="KW-1185">Reference proteome</keyword>
<gene>
    <name evidence="1" type="ORF">EYF80_029247</name>
</gene>
<accession>A0A4Z2H6T3</accession>
<sequence>MKRRLLSGSRSTSTVVHSDITDSAGWSGLASVRGATVLRWQPRPQATEREAELQYSIKG</sequence>
<evidence type="ECO:0000313" key="1">
    <source>
        <dbReference type="EMBL" id="TNN60524.1"/>
    </source>
</evidence>
<dbReference type="AlphaFoldDB" id="A0A4Z2H6T3"/>
<evidence type="ECO:0000313" key="2">
    <source>
        <dbReference type="Proteomes" id="UP000314294"/>
    </source>
</evidence>
<name>A0A4Z2H6T3_9TELE</name>